<sequence>MITSDKIDKHPFDKIDDKHPFDKKDDKCPFDKIDDEHPVGAADSKVDNTALITTCHGNSAV</sequence>
<proteinExistence type="predicted"/>
<organism evidence="2">
    <name type="scientific">Arion vulgaris</name>
    <dbReference type="NCBI Taxonomy" id="1028688"/>
    <lineage>
        <taxon>Eukaryota</taxon>
        <taxon>Metazoa</taxon>
        <taxon>Spiralia</taxon>
        <taxon>Lophotrochozoa</taxon>
        <taxon>Mollusca</taxon>
        <taxon>Gastropoda</taxon>
        <taxon>Heterobranchia</taxon>
        <taxon>Euthyneura</taxon>
        <taxon>Panpulmonata</taxon>
        <taxon>Eupulmonata</taxon>
        <taxon>Stylommatophora</taxon>
        <taxon>Helicina</taxon>
        <taxon>Arionoidea</taxon>
        <taxon>Arionidae</taxon>
        <taxon>Arion</taxon>
    </lineage>
</organism>
<evidence type="ECO:0000313" key="2">
    <source>
        <dbReference type="EMBL" id="CEK77866.1"/>
    </source>
</evidence>
<dbReference type="EMBL" id="HACG01031001">
    <property type="protein sequence ID" value="CEK77866.1"/>
    <property type="molecule type" value="Transcribed_RNA"/>
</dbReference>
<feature type="region of interest" description="Disordered" evidence="1">
    <location>
        <begin position="1"/>
        <end position="20"/>
    </location>
</feature>
<dbReference type="AlphaFoldDB" id="A0A0B7ACX6"/>
<reference evidence="2" key="1">
    <citation type="submission" date="2014-12" db="EMBL/GenBank/DDBJ databases">
        <title>Insight into the proteome of Arion vulgaris.</title>
        <authorList>
            <person name="Aradska J."/>
            <person name="Bulat T."/>
            <person name="Smidak R."/>
            <person name="Sarate P."/>
            <person name="Gangsoo J."/>
            <person name="Sialana F."/>
            <person name="Bilban M."/>
            <person name="Lubec G."/>
        </authorList>
    </citation>
    <scope>NUCLEOTIDE SEQUENCE</scope>
    <source>
        <tissue evidence="2">Skin</tissue>
    </source>
</reference>
<accession>A0A0B7ACX6</accession>
<gene>
    <name evidence="2" type="primary">ORF107061</name>
</gene>
<name>A0A0B7ACX6_9EUPU</name>
<evidence type="ECO:0000256" key="1">
    <source>
        <dbReference type="SAM" id="MobiDB-lite"/>
    </source>
</evidence>
<protein>
    <submittedName>
        <fullName evidence="2">Uncharacterized protein</fullName>
    </submittedName>
</protein>